<feature type="transmembrane region" description="Helical" evidence="1">
    <location>
        <begin position="24"/>
        <end position="47"/>
    </location>
</feature>
<keyword evidence="1" id="KW-0472">Membrane</keyword>
<accession>A0A1G6ST54</accession>
<dbReference type="STRING" id="686796.SAMN04488104_101876"/>
<feature type="transmembrane region" description="Helical" evidence="1">
    <location>
        <begin position="213"/>
        <end position="229"/>
    </location>
</feature>
<reference evidence="3" key="1">
    <citation type="submission" date="2016-10" db="EMBL/GenBank/DDBJ databases">
        <authorList>
            <person name="Varghese N."/>
            <person name="Submissions S."/>
        </authorList>
    </citation>
    <scope>NUCLEOTIDE SEQUENCE [LARGE SCALE GENOMIC DNA]</scope>
    <source>
        <strain evidence="3">DSM 23095</strain>
    </source>
</reference>
<dbReference type="EMBL" id="FNAC01000018">
    <property type="protein sequence ID" value="SDD19969.1"/>
    <property type="molecule type" value="Genomic_DNA"/>
</dbReference>
<dbReference type="RefSeq" id="WP_092824090.1">
    <property type="nucleotide sequence ID" value="NZ_FNAC01000018.1"/>
</dbReference>
<keyword evidence="1" id="KW-1133">Transmembrane helix</keyword>
<keyword evidence="1" id="KW-0812">Transmembrane</keyword>
<evidence type="ECO:0000313" key="2">
    <source>
        <dbReference type="EMBL" id="SDD19969.1"/>
    </source>
</evidence>
<feature type="transmembrane region" description="Helical" evidence="1">
    <location>
        <begin position="124"/>
        <end position="147"/>
    </location>
</feature>
<dbReference type="Proteomes" id="UP000199060">
    <property type="component" value="Unassembled WGS sequence"/>
</dbReference>
<keyword evidence="3" id="KW-1185">Reference proteome</keyword>
<evidence type="ECO:0008006" key="4">
    <source>
        <dbReference type="Google" id="ProtNLM"/>
    </source>
</evidence>
<sequence length="230" mass="27566">MPKILEFLKEPKTWYLNTSFNKKLYFSLYLIIIIVIVEIIYILFRIFLDRIGLPFSINNKLFNRDEFGYIFMIILVFYQPIYEELCFRMPLRSEKIGVFISFSLIIGLIIKLIMGLFIDPKNINLINFLILEFLSIGMGVLFIYLFFNSRWLKIKNFINKKYILYFYLLLFIWVVLHFNSFEISFSHVPILALKFFHLVFLGLIFCSIRLKNGLLYSIILHILYNLAVLL</sequence>
<name>A0A1G6ST54_9BACT</name>
<protein>
    <recommendedName>
        <fullName evidence="4">CAAX protease self-immunity</fullName>
    </recommendedName>
</protein>
<feature type="transmembrane region" description="Helical" evidence="1">
    <location>
        <begin position="162"/>
        <end position="181"/>
    </location>
</feature>
<feature type="transmembrane region" description="Helical" evidence="1">
    <location>
        <begin position="67"/>
        <end position="85"/>
    </location>
</feature>
<gene>
    <name evidence="2" type="ORF">SAMN04488104_101876</name>
</gene>
<feature type="transmembrane region" description="Helical" evidence="1">
    <location>
        <begin position="97"/>
        <end position="118"/>
    </location>
</feature>
<proteinExistence type="predicted"/>
<dbReference type="AlphaFoldDB" id="A0A1G6ST54"/>
<evidence type="ECO:0000313" key="3">
    <source>
        <dbReference type="Proteomes" id="UP000199060"/>
    </source>
</evidence>
<feature type="transmembrane region" description="Helical" evidence="1">
    <location>
        <begin position="187"/>
        <end position="206"/>
    </location>
</feature>
<evidence type="ECO:0000256" key="1">
    <source>
        <dbReference type="SAM" id="Phobius"/>
    </source>
</evidence>
<organism evidence="2 3">
    <name type="scientific">Algoriphagus faecimaris</name>
    <dbReference type="NCBI Taxonomy" id="686796"/>
    <lineage>
        <taxon>Bacteria</taxon>
        <taxon>Pseudomonadati</taxon>
        <taxon>Bacteroidota</taxon>
        <taxon>Cytophagia</taxon>
        <taxon>Cytophagales</taxon>
        <taxon>Cyclobacteriaceae</taxon>
        <taxon>Algoriphagus</taxon>
    </lineage>
</organism>